<gene>
    <name evidence="1" type="ORF">PFY00_11900</name>
</gene>
<comment type="caution">
    <text evidence="1">The sequence shown here is derived from an EMBL/GenBank/DDBJ whole genome shotgun (WGS) entry which is preliminary data.</text>
</comment>
<sequence>MTPEDQNNAARRILDSFDRNAESQPLNSGGQMGLDDGYAVASRIADARLARGDRIVGRKIGFTNRSIWPIYNVDAPVWNYVWDSTLHDIPQDRRVALPALPNLRLEPEIVFGIARSPEPGMSAHALLHCIDWIAHGFEIVTSIYPGWTFTAPDAAAAQGMHGSLWLGPRVPAKDFTPAALEQFSLTLEGPDQTLTGAASDVLGGPLHALAHLIAEIPRMPGASSLTQGEVVTTGTLTDAVPISSGQRWRTRLDGLALPGQDIRIV</sequence>
<protein>
    <recommendedName>
        <fullName evidence="3">Hydratase</fullName>
    </recommendedName>
</protein>
<dbReference type="Proteomes" id="UP001210720">
    <property type="component" value="Unassembled WGS sequence"/>
</dbReference>
<evidence type="ECO:0008006" key="3">
    <source>
        <dbReference type="Google" id="ProtNLM"/>
    </source>
</evidence>
<dbReference type="InterPro" id="IPR050772">
    <property type="entry name" value="Hydratase-Decarb/MhpD_sf"/>
</dbReference>
<dbReference type="Gene3D" id="3.90.850.10">
    <property type="entry name" value="Fumarylacetoacetase-like, C-terminal domain"/>
    <property type="match status" value="1"/>
</dbReference>
<dbReference type="RefSeq" id="WP_271432772.1">
    <property type="nucleotide sequence ID" value="NZ_JAQIOY010000003.1"/>
</dbReference>
<dbReference type="SUPFAM" id="SSF56529">
    <property type="entry name" value="FAH"/>
    <property type="match status" value="1"/>
</dbReference>
<dbReference type="EMBL" id="JAQIOY010000003">
    <property type="protein sequence ID" value="MDA7425433.1"/>
    <property type="molecule type" value="Genomic_DNA"/>
</dbReference>
<reference evidence="1 2" key="1">
    <citation type="submission" date="2023-01" db="EMBL/GenBank/DDBJ databases">
        <title>Thalassococcus onchidii sp. nov., isolated from a marine invertebrate from the South China Sea.</title>
        <authorList>
            <person name="Xu S."/>
            <person name="Liu Z."/>
            <person name="Xu Y."/>
        </authorList>
    </citation>
    <scope>NUCLEOTIDE SEQUENCE [LARGE SCALE GENOMIC DNA]</scope>
    <source>
        <strain evidence="1 2">KCTC 32084</strain>
    </source>
</reference>
<keyword evidence="2" id="KW-1185">Reference proteome</keyword>
<proteinExistence type="predicted"/>
<dbReference type="InterPro" id="IPR036663">
    <property type="entry name" value="Fumarylacetoacetase_C_sf"/>
</dbReference>
<organism evidence="1 2">
    <name type="scientific">Thalassococcus lentus</name>
    <dbReference type="NCBI Taxonomy" id="1210524"/>
    <lineage>
        <taxon>Bacteria</taxon>
        <taxon>Pseudomonadati</taxon>
        <taxon>Pseudomonadota</taxon>
        <taxon>Alphaproteobacteria</taxon>
        <taxon>Rhodobacterales</taxon>
        <taxon>Roseobacteraceae</taxon>
        <taxon>Thalassococcus</taxon>
    </lineage>
</organism>
<name>A0ABT4XU26_9RHOB</name>
<accession>A0ABT4XU26</accession>
<dbReference type="PANTHER" id="PTHR30143">
    <property type="entry name" value="ACID HYDRATASE"/>
    <property type="match status" value="1"/>
</dbReference>
<evidence type="ECO:0000313" key="2">
    <source>
        <dbReference type="Proteomes" id="UP001210720"/>
    </source>
</evidence>
<dbReference type="PANTHER" id="PTHR30143:SF0">
    <property type="entry name" value="2-KETO-4-PENTENOATE HYDRATASE"/>
    <property type="match status" value="1"/>
</dbReference>
<evidence type="ECO:0000313" key="1">
    <source>
        <dbReference type="EMBL" id="MDA7425433.1"/>
    </source>
</evidence>